<dbReference type="GO" id="GO:0034220">
    <property type="term" value="P:monoatomic ion transmembrane transport"/>
    <property type="evidence" value="ECO:0007669"/>
    <property type="project" value="UniProtKB-KW"/>
</dbReference>
<keyword evidence="3" id="KW-0407">Ion channel</keyword>
<protein>
    <submittedName>
        <fullName evidence="3">Two pore domain potassium channel family protein</fullName>
    </submittedName>
</protein>
<dbReference type="InterPro" id="IPR013099">
    <property type="entry name" value="K_chnl_dom"/>
</dbReference>
<feature type="transmembrane region" description="Helical" evidence="1">
    <location>
        <begin position="119"/>
        <end position="140"/>
    </location>
</feature>
<dbReference type="Proteomes" id="UP000663942">
    <property type="component" value="Chromosome"/>
</dbReference>
<feature type="transmembrane region" description="Helical" evidence="1">
    <location>
        <begin position="51"/>
        <end position="75"/>
    </location>
</feature>
<proteinExistence type="predicted"/>
<accession>A0ABX7ST74</accession>
<sequence>MIVELLVATLMVLITVGVHAMGLLTLGRIVAASDARAGGAIRLNPLSRRGAWLTISLVLGLFFLHGVEIWLYALLFHLLGAVPDLREAVYFSTISYGSIGYGDASITPDWKLLGAIEGVNGAILLGWSIAFFVTVMGRLLPPAQRSHDSFD</sequence>
<keyword evidence="4" id="KW-1185">Reference proteome</keyword>
<evidence type="ECO:0000313" key="4">
    <source>
        <dbReference type="Proteomes" id="UP000663942"/>
    </source>
</evidence>
<keyword evidence="1" id="KW-0812">Transmembrane</keyword>
<feature type="transmembrane region" description="Helical" evidence="1">
    <location>
        <begin position="6"/>
        <end position="30"/>
    </location>
</feature>
<dbReference type="EMBL" id="CP062006">
    <property type="protein sequence ID" value="QTC89628.1"/>
    <property type="molecule type" value="Genomic_DNA"/>
</dbReference>
<keyword evidence="3" id="KW-0813">Transport</keyword>
<dbReference type="Gene3D" id="1.10.287.70">
    <property type="match status" value="1"/>
</dbReference>
<keyword evidence="1" id="KW-1133">Transmembrane helix</keyword>
<keyword evidence="3" id="KW-0406">Ion transport</keyword>
<evidence type="ECO:0000313" key="3">
    <source>
        <dbReference type="EMBL" id="QTC89628.1"/>
    </source>
</evidence>
<keyword evidence="1" id="KW-0472">Membrane</keyword>
<dbReference type="Pfam" id="PF07885">
    <property type="entry name" value="Ion_trans_2"/>
    <property type="match status" value="1"/>
</dbReference>
<gene>
    <name evidence="3" type="ORF">IFE19_17025</name>
</gene>
<dbReference type="SUPFAM" id="SSF81324">
    <property type="entry name" value="Voltage-gated potassium channels"/>
    <property type="match status" value="1"/>
</dbReference>
<evidence type="ECO:0000256" key="1">
    <source>
        <dbReference type="SAM" id="Phobius"/>
    </source>
</evidence>
<feature type="domain" description="Potassium channel" evidence="2">
    <location>
        <begin position="69"/>
        <end position="136"/>
    </location>
</feature>
<organism evidence="3 4">
    <name type="scientific">Brevundimonas pondensis</name>
    <dbReference type="NCBI Taxonomy" id="2774189"/>
    <lineage>
        <taxon>Bacteria</taxon>
        <taxon>Pseudomonadati</taxon>
        <taxon>Pseudomonadota</taxon>
        <taxon>Alphaproteobacteria</taxon>
        <taxon>Caulobacterales</taxon>
        <taxon>Caulobacteraceae</taxon>
        <taxon>Brevundimonas</taxon>
    </lineage>
</organism>
<name>A0ABX7ST74_9CAUL</name>
<reference evidence="3 4" key="1">
    <citation type="submission" date="2020-09" db="EMBL/GenBank/DDBJ databases">
        <title>Brevundimonas sp. LVF1 isolated from an oligotrophic pond in Goettingen, Germany.</title>
        <authorList>
            <person name="Friedrich I."/>
            <person name="Klassen A."/>
            <person name="Neubauer H."/>
            <person name="Schneider D."/>
            <person name="Hertel R."/>
            <person name="Daniel R."/>
        </authorList>
    </citation>
    <scope>NUCLEOTIDE SEQUENCE [LARGE SCALE GENOMIC DNA]</scope>
    <source>
        <strain evidence="3 4">LVF1</strain>
    </source>
</reference>
<evidence type="ECO:0000259" key="2">
    <source>
        <dbReference type="Pfam" id="PF07885"/>
    </source>
</evidence>